<dbReference type="InterPro" id="IPR007024">
    <property type="entry name" value="BLUF_domain"/>
</dbReference>
<feature type="domain" description="BLUF" evidence="1">
    <location>
        <begin position="8"/>
        <end position="98"/>
    </location>
</feature>
<dbReference type="EMBL" id="JAGIYZ010000010">
    <property type="protein sequence ID" value="MBP0464575.1"/>
    <property type="molecule type" value="Genomic_DNA"/>
</dbReference>
<dbReference type="Pfam" id="PF04940">
    <property type="entry name" value="BLUF"/>
    <property type="match status" value="1"/>
</dbReference>
<dbReference type="InterPro" id="IPR036046">
    <property type="entry name" value="Acylphosphatase-like_dom_sf"/>
</dbReference>
<dbReference type="PROSITE" id="PS50925">
    <property type="entry name" value="BLUF"/>
    <property type="match status" value="1"/>
</dbReference>
<reference evidence="2 3" key="1">
    <citation type="submission" date="2021-03" db="EMBL/GenBank/DDBJ databases">
        <authorList>
            <person name="So Y."/>
        </authorList>
    </citation>
    <scope>NUCLEOTIDE SEQUENCE [LARGE SCALE GENOMIC DNA]</scope>
    <source>
        <strain evidence="2 3">PWR1</strain>
    </source>
</reference>
<evidence type="ECO:0000313" key="3">
    <source>
        <dbReference type="Proteomes" id="UP000680815"/>
    </source>
</evidence>
<evidence type="ECO:0000313" key="2">
    <source>
        <dbReference type="EMBL" id="MBP0464575.1"/>
    </source>
</evidence>
<dbReference type="Proteomes" id="UP000680815">
    <property type="component" value="Unassembled WGS sequence"/>
</dbReference>
<proteinExistence type="predicted"/>
<gene>
    <name evidence="2" type="ORF">J5Y09_11715</name>
</gene>
<comment type="caution">
    <text evidence="2">The sequence shown here is derived from an EMBL/GenBank/DDBJ whole genome shotgun (WGS) entry which is preliminary data.</text>
</comment>
<dbReference type="RefSeq" id="WP_209351976.1">
    <property type="nucleotide sequence ID" value="NZ_JAGIYZ010000010.1"/>
</dbReference>
<name>A0ABS4AT75_9PROT</name>
<accession>A0ABS4AT75</accession>
<organism evidence="2 3">
    <name type="scientific">Roseomonas nitratireducens</name>
    <dbReference type="NCBI Taxonomy" id="2820810"/>
    <lineage>
        <taxon>Bacteria</taxon>
        <taxon>Pseudomonadati</taxon>
        <taxon>Pseudomonadota</taxon>
        <taxon>Alphaproteobacteria</taxon>
        <taxon>Acetobacterales</taxon>
        <taxon>Roseomonadaceae</taxon>
        <taxon>Roseomonas</taxon>
    </lineage>
</organism>
<keyword evidence="3" id="KW-1185">Reference proteome</keyword>
<dbReference type="SMART" id="SM01034">
    <property type="entry name" value="BLUF"/>
    <property type="match status" value="1"/>
</dbReference>
<protein>
    <submittedName>
        <fullName evidence="2">BLUF domain-containing protein</fullName>
    </submittedName>
</protein>
<evidence type="ECO:0000259" key="1">
    <source>
        <dbReference type="PROSITE" id="PS50925"/>
    </source>
</evidence>
<sequence>MSGPSESLQRVIYASRATAGGELKVSEILETARRNNAALGVTGALLVSGPYFAQVLEGPPAAVEEIFERIQCDPRHERITVLEVAHPPARAFGAWTMAFAEEREDVSGPTLLDPAAAWGLLDRLQAALTNTAASQRLPG</sequence>
<dbReference type="SUPFAM" id="SSF54975">
    <property type="entry name" value="Acylphosphatase/BLUF domain-like"/>
    <property type="match status" value="1"/>
</dbReference>
<dbReference type="Gene3D" id="3.30.70.100">
    <property type="match status" value="1"/>
</dbReference>